<evidence type="ECO:0000256" key="1">
    <source>
        <dbReference type="ARBA" id="ARBA00022722"/>
    </source>
</evidence>
<dbReference type="InterPro" id="IPR048846">
    <property type="entry name" value="PaaX-like_central"/>
</dbReference>
<protein>
    <submittedName>
        <fullName evidence="9">CRISPR-associated endonuclease Cas2</fullName>
    </submittedName>
</protein>
<evidence type="ECO:0000259" key="8">
    <source>
        <dbReference type="Pfam" id="PF20803"/>
    </source>
</evidence>
<evidence type="ECO:0000256" key="5">
    <source>
        <dbReference type="ARBA" id="ARBA00022842"/>
    </source>
</evidence>
<dbReference type="InterPro" id="IPR021127">
    <property type="entry name" value="CRISPR_associated_Cas2"/>
</dbReference>
<dbReference type="GO" id="GO:0043571">
    <property type="term" value="P:maintenance of CRISPR repeat elements"/>
    <property type="evidence" value="ECO:0007669"/>
    <property type="project" value="InterPro"/>
</dbReference>
<evidence type="ECO:0000313" key="10">
    <source>
        <dbReference type="Proteomes" id="UP000229001"/>
    </source>
</evidence>
<evidence type="ECO:0000256" key="4">
    <source>
        <dbReference type="ARBA" id="ARBA00022801"/>
    </source>
</evidence>
<keyword evidence="2" id="KW-0479">Metal-binding</keyword>
<evidence type="ECO:0000313" key="9">
    <source>
        <dbReference type="EMBL" id="PIU74696.1"/>
    </source>
</evidence>
<feature type="domain" description="Transcriptional repressor PaaX-like central Cas2-like" evidence="8">
    <location>
        <begin position="170"/>
        <end position="245"/>
    </location>
</feature>
<dbReference type="NCBIfam" id="TIGR01573">
    <property type="entry name" value="cas2"/>
    <property type="match status" value="1"/>
</dbReference>
<keyword evidence="7" id="KW-0812">Transmembrane</keyword>
<dbReference type="AlphaFoldDB" id="A0A2M7AVS4"/>
<reference evidence="10" key="1">
    <citation type="submission" date="2017-09" db="EMBL/GenBank/DDBJ databases">
        <title>Depth-based differentiation of microbial function through sediment-hosted aquifers and enrichment of novel symbionts in the deep terrestrial subsurface.</title>
        <authorList>
            <person name="Probst A.J."/>
            <person name="Ladd B."/>
            <person name="Jarett J.K."/>
            <person name="Geller-Mcgrath D.E."/>
            <person name="Sieber C.M.K."/>
            <person name="Emerson J.B."/>
            <person name="Anantharaman K."/>
            <person name="Thomas B.C."/>
            <person name="Malmstrom R."/>
            <person name="Stieglmeier M."/>
            <person name="Klingl A."/>
            <person name="Woyke T."/>
            <person name="Ryan C.M."/>
            <person name="Banfield J.F."/>
        </authorList>
    </citation>
    <scope>NUCLEOTIDE SEQUENCE [LARGE SCALE GENOMIC DNA]</scope>
</reference>
<dbReference type="GO" id="GO:0004521">
    <property type="term" value="F:RNA endonuclease activity"/>
    <property type="evidence" value="ECO:0007669"/>
    <property type="project" value="InterPro"/>
</dbReference>
<keyword evidence="7" id="KW-0472">Membrane</keyword>
<keyword evidence="5" id="KW-0460">Magnesium</keyword>
<keyword evidence="6" id="KW-0051">Antiviral defense</keyword>
<dbReference type="Gene3D" id="3.30.70.2650">
    <property type="match status" value="1"/>
</dbReference>
<dbReference type="SUPFAM" id="SSF143430">
    <property type="entry name" value="TTP0101/SSO1404-like"/>
    <property type="match status" value="1"/>
</dbReference>
<organism evidence="9 10">
    <name type="scientific">Candidatus Roizmanbacteria bacterium CG06_land_8_20_14_3_00_34_14</name>
    <dbReference type="NCBI Taxonomy" id="1974848"/>
    <lineage>
        <taxon>Bacteria</taxon>
        <taxon>Candidatus Roizmaniibacteriota</taxon>
    </lineage>
</organism>
<dbReference type="EMBL" id="PEVZ01000003">
    <property type="protein sequence ID" value="PIU74696.1"/>
    <property type="molecule type" value="Genomic_DNA"/>
</dbReference>
<keyword evidence="7" id="KW-1133">Transmembrane helix</keyword>
<gene>
    <name evidence="9" type="primary">cas2</name>
    <name evidence="9" type="ORF">COS77_00195</name>
</gene>
<keyword evidence="3 9" id="KW-0255">Endonuclease</keyword>
<evidence type="ECO:0000256" key="7">
    <source>
        <dbReference type="SAM" id="Phobius"/>
    </source>
</evidence>
<proteinExistence type="predicted"/>
<keyword evidence="1" id="KW-0540">Nuclease</keyword>
<evidence type="ECO:0000256" key="6">
    <source>
        <dbReference type="ARBA" id="ARBA00023118"/>
    </source>
</evidence>
<accession>A0A2M7AVS4</accession>
<keyword evidence="4" id="KW-0378">Hydrolase</keyword>
<evidence type="ECO:0000256" key="3">
    <source>
        <dbReference type="ARBA" id="ARBA00022759"/>
    </source>
</evidence>
<comment type="caution">
    <text evidence="9">The sequence shown here is derived from an EMBL/GenBank/DDBJ whole genome shotgun (WGS) entry which is preliminary data.</text>
</comment>
<name>A0A2M7AVS4_9BACT</name>
<dbReference type="Pfam" id="PF20803">
    <property type="entry name" value="PaaX_M"/>
    <property type="match status" value="1"/>
</dbReference>
<sequence length="256" mass="29734">MLCLNGLFQNIHPACHRSVQALRAGPSTMSLLASISPALNDRPDLLTTAVTDMYNLIMTKKEKRIKKFEKGEISKIILATLGIGALLGGTILITPNFPIIIGTFIKLIEEIKGIKLPKTKVKRTLQQLEKRKILNLEIKNNEVYVEVEDVWNKEIIKYSIQSLLELKQKSKWLGKWFIVMFDVPEIERNKRYYLRGFLKEIGFYQYQQSVYVFPYECEKEVVLIKKIIEGGKYLSYIIADKIEYENKLKTYFHLPI</sequence>
<evidence type="ECO:0000256" key="2">
    <source>
        <dbReference type="ARBA" id="ARBA00022723"/>
    </source>
</evidence>
<feature type="transmembrane region" description="Helical" evidence="7">
    <location>
        <begin position="73"/>
        <end position="93"/>
    </location>
</feature>
<dbReference type="Proteomes" id="UP000229001">
    <property type="component" value="Unassembled WGS sequence"/>
</dbReference>